<comment type="caution">
    <text evidence="1">The sequence shown here is derived from an EMBL/GenBank/DDBJ whole genome shotgun (WGS) entry which is preliminary data.</text>
</comment>
<keyword evidence="2" id="KW-1185">Reference proteome</keyword>
<accession>A0ACB8MGP1</accession>
<proteinExistence type="predicted"/>
<protein>
    <submittedName>
        <fullName evidence="1">RPM1-interacting protein 4</fullName>
    </submittedName>
</protein>
<reference evidence="2" key="1">
    <citation type="journal article" date="2023" name="Hortic. Res.">
        <title>A chromosome-level phased genome enabling allele-level studies in sweet orange: a case study on citrus Huanglongbing tolerance.</title>
        <authorList>
            <person name="Wu B."/>
            <person name="Yu Q."/>
            <person name="Deng Z."/>
            <person name="Duan Y."/>
            <person name="Luo F."/>
            <person name="Gmitter F. Jr."/>
        </authorList>
    </citation>
    <scope>NUCLEOTIDE SEQUENCE [LARGE SCALE GENOMIC DNA]</scope>
    <source>
        <strain evidence="2">cv. Valencia</strain>
    </source>
</reference>
<organism evidence="1 2">
    <name type="scientific">Citrus sinensis</name>
    <name type="common">Sweet orange</name>
    <name type="synonym">Citrus aurantium var. sinensis</name>
    <dbReference type="NCBI Taxonomy" id="2711"/>
    <lineage>
        <taxon>Eukaryota</taxon>
        <taxon>Viridiplantae</taxon>
        <taxon>Streptophyta</taxon>
        <taxon>Embryophyta</taxon>
        <taxon>Tracheophyta</taxon>
        <taxon>Spermatophyta</taxon>
        <taxon>Magnoliopsida</taxon>
        <taxon>eudicotyledons</taxon>
        <taxon>Gunneridae</taxon>
        <taxon>Pentapetalae</taxon>
        <taxon>rosids</taxon>
        <taxon>malvids</taxon>
        <taxon>Sapindales</taxon>
        <taxon>Rutaceae</taxon>
        <taxon>Aurantioideae</taxon>
        <taxon>Citrus</taxon>
    </lineage>
</organism>
<gene>
    <name evidence="1" type="ORF">KPL71_009768</name>
</gene>
<evidence type="ECO:0000313" key="2">
    <source>
        <dbReference type="Proteomes" id="UP000829398"/>
    </source>
</evidence>
<evidence type="ECO:0000313" key="1">
    <source>
        <dbReference type="EMBL" id="KAH9784797.1"/>
    </source>
</evidence>
<dbReference type="EMBL" id="CM039172">
    <property type="protein sequence ID" value="KAH9784797.1"/>
    <property type="molecule type" value="Genomic_DNA"/>
</dbReference>
<sequence>MAQRSHVPKFGNWENEDNVPYTMYFDKARKGRTGGTMINPNDPQENPDLLSDYEAQAPAPPSKIKAEPEKPLGQEAVRTTYERWRNKEGSDLRQSRDSPARHDDMSCRAATESAHQRGGRVASSGETYKKPVRNSIGSDNSFERSPMHNQARNPRRGSLDSSSPSWEGKSVYTNSHGTPGRSRMRPNPRVDESPDKGAAVPKFGDWDENNPSSADGYTHIFNQVREERNSAGRAGMQSPSTQRNYHRPTNNDGVKSCCFPWGKK</sequence>
<dbReference type="Proteomes" id="UP000829398">
    <property type="component" value="Chromosome 3"/>
</dbReference>
<name>A0ACB8MGP1_CITSI</name>